<organism evidence="12 13">
    <name type="scientific">Maudiozyma humilis</name>
    <name type="common">Sour dough yeast</name>
    <name type="synonym">Kazachstania humilis</name>
    <dbReference type="NCBI Taxonomy" id="51915"/>
    <lineage>
        <taxon>Eukaryota</taxon>
        <taxon>Fungi</taxon>
        <taxon>Dikarya</taxon>
        <taxon>Ascomycota</taxon>
        <taxon>Saccharomycotina</taxon>
        <taxon>Saccharomycetes</taxon>
        <taxon>Saccharomycetales</taxon>
        <taxon>Saccharomycetaceae</taxon>
        <taxon>Maudiozyma</taxon>
    </lineage>
</organism>
<keyword evidence="6" id="KW-0539">Nucleus</keyword>
<evidence type="ECO:0000259" key="9">
    <source>
        <dbReference type="PROSITE" id="PS50016"/>
    </source>
</evidence>
<dbReference type="Pfam" id="PF02373">
    <property type="entry name" value="JmjC"/>
    <property type="match status" value="1"/>
</dbReference>
<keyword evidence="13" id="KW-1185">Reference proteome</keyword>
<dbReference type="PROSITE" id="PS51183">
    <property type="entry name" value="JMJN"/>
    <property type="match status" value="1"/>
</dbReference>
<feature type="domain" description="JmjC" evidence="11">
    <location>
        <begin position="387"/>
        <end position="553"/>
    </location>
</feature>
<dbReference type="GO" id="GO:0005634">
    <property type="term" value="C:nucleus"/>
    <property type="evidence" value="ECO:0007669"/>
    <property type="project" value="UniProtKB-SubCell"/>
</dbReference>
<accession>A0AAV5RVS5</accession>
<evidence type="ECO:0000313" key="13">
    <source>
        <dbReference type="Proteomes" id="UP001377567"/>
    </source>
</evidence>
<dbReference type="InterPro" id="IPR003349">
    <property type="entry name" value="JmjN"/>
</dbReference>
<dbReference type="Pfam" id="PF00628">
    <property type="entry name" value="PHD"/>
    <property type="match status" value="1"/>
</dbReference>
<evidence type="ECO:0000313" key="12">
    <source>
        <dbReference type="EMBL" id="GMM55675.1"/>
    </source>
</evidence>
<name>A0AAV5RVS5_MAUHU</name>
<dbReference type="AlphaFoldDB" id="A0AAV5RVS5"/>
<dbReference type="InterPro" id="IPR019786">
    <property type="entry name" value="Zinc_finger_PHD-type_CS"/>
</dbReference>
<dbReference type="Gene3D" id="2.60.120.650">
    <property type="entry name" value="Cupin"/>
    <property type="match status" value="2"/>
</dbReference>
<protein>
    <submittedName>
        <fullName evidence="12">Histone demethylase</fullName>
    </submittedName>
</protein>
<dbReference type="GO" id="GO:0034647">
    <property type="term" value="F:histone H3K4me/H3K4me2/H3K4me3 demethylase activity"/>
    <property type="evidence" value="ECO:0007669"/>
    <property type="project" value="TreeGrafter"/>
</dbReference>
<evidence type="ECO:0000256" key="3">
    <source>
        <dbReference type="ARBA" id="ARBA00022771"/>
    </source>
</evidence>
<comment type="subcellular location">
    <subcellularLocation>
        <location evidence="1">Nucleus</location>
    </subcellularLocation>
</comment>
<feature type="domain" description="PHD-type" evidence="9">
    <location>
        <begin position="242"/>
        <end position="298"/>
    </location>
</feature>
<dbReference type="InterPro" id="IPR003347">
    <property type="entry name" value="JmjC_dom"/>
</dbReference>
<evidence type="ECO:0000256" key="8">
    <source>
        <dbReference type="SAM" id="MobiDB-lite"/>
    </source>
</evidence>
<dbReference type="SMART" id="SM00545">
    <property type="entry name" value="JmjN"/>
    <property type="match status" value="1"/>
</dbReference>
<gene>
    <name evidence="12" type="ORF">DAKH74_022910</name>
</gene>
<reference evidence="12 13" key="1">
    <citation type="journal article" date="2023" name="Elife">
        <title>Identification of key yeast species and microbe-microbe interactions impacting larval growth of Drosophila in the wild.</title>
        <authorList>
            <person name="Mure A."/>
            <person name="Sugiura Y."/>
            <person name="Maeda R."/>
            <person name="Honda K."/>
            <person name="Sakurai N."/>
            <person name="Takahashi Y."/>
            <person name="Watada M."/>
            <person name="Katoh T."/>
            <person name="Gotoh A."/>
            <person name="Gotoh Y."/>
            <person name="Taniguchi I."/>
            <person name="Nakamura K."/>
            <person name="Hayashi T."/>
            <person name="Katayama T."/>
            <person name="Uemura T."/>
            <person name="Hattori Y."/>
        </authorList>
    </citation>
    <scope>NUCLEOTIDE SEQUENCE [LARGE SCALE GENOMIC DNA]</scope>
    <source>
        <strain evidence="12 13">KH-74</strain>
    </source>
</reference>
<evidence type="ECO:0000256" key="5">
    <source>
        <dbReference type="ARBA" id="ARBA00023004"/>
    </source>
</evidence>
<dbReference type="InterPro" id="IPR019787">
    <property type="entry name" value="Znf_PHD-finger"/>
</dbReference>
<keyword evidence="4" id="KW-0862">Zinc</keyword>
<keyword evidence="5" id="KW-0408">Iron</keyword>
<dbReference type="Pfam" id="PF02375">
    <property type="entry name" value="JmjN"/>
    <property type="match status" value="1"/>
</dbReference>
<feature type="compositionally biased region" description="Acidic residues" evidence="8">
    <location>
        <begin position="222"/>
        <end position="239"/>
    </location>
</feature>
<dbReference type="Gene3D" id="3.30.40.10">
    <property type="entry name" value="Zinc/RING finger domain, C3HC4 (zinc finger)"/>
    <property type="match status" value="1"/>
</dbReference>
<feature type="region of interest" description="Disordered" evidence="8">
    <location>
        <begin position="626"/>
        <end position="649"/>
    </location>
</feature>
<evidence type="ECO:0000259" key="10">
    <source>
        <dbReference type="PROSITE" id="PS51183"/>
    </source>
</evidence>
<dbReference type="GO" id="GO:0000785">
    <property type="term" value="C:chromatin"/>
    <property type="evidence" value="ECO:0007669"/>
    <property type="project" value="TreeGrafter"/>
</dbReference>
<dbReference type="PROSITE" id="PS50016">
    <property type="entry name" value="ZF_PHD_2"/>
    <property type="match status" value="1"/>
</dbReference>
<dbReference type="EMBL" id="BTGD01000005">
    <property type="protein sequence ID" value="GMM55675.1"/>
    <property type="molecule type" value="Genomic_DNA"/>
</dbReference>
<dbReference type="GO" id="GO:0006355">
    <property type="term" value="P:regulation of DNA-templated transcription"/>
    <property type="evidence" value="ECO:0007669"/>
    <property type="project" value="TreeGrafter"/>
</dbReference>
<dbReference type="SMART" id="SM00558">
    <property type="entry name" value="JmjC"/>
    <property type="match status" value="1"/>
</dbReference>
<keyword evidence="2" id="KW-0479">Metal-binding</keyword>
<evidence type="ECO:0000256" key="4">
    <source>
        <dbReference type="ARBA" id="ARBA00022833"/>
    </source>
</evidence>
<dbReference type="Proteomes" id="UP001377567">
    <property type="component" value="Unassembled WGS sequence"/>
</dbReference>
<dbReference type="InterPro" id="IPR013083">
    <property type="entry name" value="Znf_RING/FYVE/PHD"/>
</dbReference>
<proteinExistence type="predicted"/>
<dbReference type="PANTHER" id="PTHR10694:SF33">
    <property type="entry name" value="LYSINE-SPECIFIC DEMETHYLASE 5"/>
    <property type="match status" value="1"/>
</dbReference>
<evidence type="ECO:0000256" key="2">
    <source>
        <dbReference type="ARBA" id="ARBA00022723"/>
    </source>
</evidence>
<dbReference type="SUPFAM" id="SSF51197">
    <property type="entry name" value="Clavaminate synthase-like"/>
    <property type="match status" value="1"/>
</dbReference>
<dbReference type="PROSITE" id="PS01359">
    <property type="entry name" value="ZF_PHD_1"/>
    <property type="match status" value="1"/>
</dbReference>
<feature type="domain" description="JmjN" evidence="10">
    <location>
        <begin position="6"/>
        <end position="49"/>
    </location>
</feature>
<dbReference type="SMART" id="SM00249">
    <property type="entry name" value="PHD"/>
    <property type="match status" value="1"/>
</dbReference>
<keyword evidence="3 7" id="KW-0863">Zinc-finger</keyword>
<dbReference type="InterPro" id="IPR001965">
    <property type="entry name" value="Znf_PHD"/>
</dbReference>
<dbReference type="GO" id="GO:0008270">
    <property type="term" value="F:zinc ion binding"/>
    <property type="evidence" value="ECO:0007669"/>
    <property type="project" value="UniProtKB-KW"/>
</dbReference>
<evidence type="ECO:0000256" key="6">
    <source>
        <dbReference type="ARBA" id="ARBA00023242"/>
    </source>
</evidence>
<sequence length="756" mass="86303">MNLHEVPTLYPSEEEFREPVAFLSQPSIRRLGNRYGLLKVVPPPTFNPPLSLDKEAFRFQVRRQNLCELDLENRARLFFVKQLNNFARASGTKGHAMIVKEPSVPITDSSDAPATPTRARLFLYDVYIGVVKYYNSDIKCVPLLTEVRDSGRSPLLLPPLRKVEPATNRLWKRLSRALGAPPSAVRHVFKKYIATYYAYMHNQQVHSTAVPYEDSYPKSLLSDDEGAGSDSESDTDSDSIDGEECMLCKQFDQLDELVECASCGKFFHGDCINSEKGERPFVRDSKGNSWICRTCIMGNGYYGFKIGSKRYTLAEFIASTNTENPDSTLDIDSIEREFWNSVSEIKKRTVVKYGADIHNTSPGQVSGFPTRDYIPEACRDNLKEYVDYASHPANLMNLPWSKGSLLPLFSDSISGMTVPWVYVGSKFSTFCWHMEDQYTLSANYQHEGSPKVWYSIPDSSCTKFQNYLAETTPDLFVRQPGLMHQLTSLVQPDLLVRNGIECYRAVQQPNEYIVTFPKCYHAGFNSGYNLNEAVNFTTDFWLPYGMEAIDDYRVSGKQCVFDMFDLLVTILQRYASGETKGACDEALVREAYNFMLNRYNAVSRELDEVKSEFHLAQYTISRNDLRTAESKSKEQQALTPPESDDDEGDEEQIYCRCCKTICSFAFVVHPKQPLSSAERSSRKRITENCNWSEVITNLYEERPIDEHEVLCLRDYLTRAGNSQLKNFSRDDELYVIRDFTAIDDLLRAAGDRLDRI</sequence>
<evidence type="ECO:0000256" key="7">
    <source>
        <dbReference type="PROSITE-ProRule" id="PRU00146"/>
    </source>
</evidence>
<feature type="region of interest" description="Disordered" evidence="8">
    <location>
        <begin position="219"/>
        <end position="239"/>
    </location>
</feature>
<dbReference type="SUPFAM" id="SSF57903">
    <property type="entry name" value="FYVE/PHD zinc finger"/>
    <property type="match status" value="1"/>
</dbReference>
<evidence type="ECO:0000259" key="11">
    <source>
        <dbReference type="PROSITE" id="PS51184"/>
    </source>
</evidence>
<comment type="caution">
    <text evidence="12">The sequence shown here is derived from an EMBL/GenBank/DDBJ whole genome shotgun (WGS) entry which is preliminary data.</text>
</comment>
<dbReference type="PROSITE" id="PS51184">
    <property type="entry name" value="JMJC"/>
    <property type="match status" value="1"/>
</dbReference>
<evidence type="ECO:0000256" key="1">
    <source>
        <dbReference type="ARBA" id="ARBA00004123"/>
    </source>
</evidence>
<dbReference type="InterPro" id="IPR011011">
    <property type="entry name" value="Znf_FYVE_PHD"/>
</dbReference>
<dbReference type="PANTHER" id="PTHR10694">
    <property type="entry name" value="LYSINE-SPECIFIC DEMETHYLASE"/>
    <property type="match status" value="1"/>
</dbReference>